<dbReference type="RefSeq" id="WP_107300706.1">
    <property type="nucleotide sequence ID" value="NZ_PYMB01000022.1"/>
</dbReference>
<dbReference type="OrthoDB" id="72299at2"/>
<dbReference type="InterPro" id="IPR025139">
    <property type="entry name" value="DUF4062"/>
</dbReference>
<reference evidence="2 3" key="1">
    <citation type="submission" date="2018-03" db="EMBL/GenBank/DDBJ databases">
        <title>Whole genome sequencing of Histamine producing bacteria.</title>
        <authorList>
            <person name="Butler K."/>
        </authorList>
    </citation>
    <scope>NUCLEOTIDE SEQUENCE [LARGE SCALE GENOMIC DNA]</scope>
    <source>
        <strain evidence="2 3">DSM 19138</strain>
    </source>
</reference>
<dbReference type="Proteomes" id="UP000241346">
    <property type="component" value="Unassembled WGS sequence"/>
</dbReference>
<proteinExistence type="predicted"/>
<protein>
    <recommendedName>
        <fullName evidence="1">DUF4062 domain-containing protein</fullName>
    </recommendedName>
</protein>
<dbReference type="EMBL" id="PYMB01000022">
    <property type="protein sequence ID" value="PSW08295.1"/>
    <property type="molecule type" value="Genomic_DNA"/>
</dbReference>
<dbReference type="Pfam" id="PF13271">
    <property type="entry name" value="DUF4062"/>
    <property type="match status" value="1"/>
</dbReference>
<accession>A0A2T3N6F9</accession>
<evidence type="ECO:0000259" key="1">
    <source>
        <dbReference type="Pfam" id="PF13271"/>
    </source>
</evidence>
<feature type="domain" description="DUF4062" evidence="1">
    <location>
        <begin position="6"/>
        <end position="87"/>
    </location>
</feature>
<gene>
    <name evidence="2" type="ORF">C9J01_24300</name>
</gene>
<sequence length="349" mass="39703">MDKKFQIFVSSTYEDLKVERDQVIKAILEMGHIPVGMEMFSAADEEQWKIIQRQIDESDYYVIIAAHKYGSVTADGISYTEKEYDYAVSKSVPVLGFVLADTASWSADKMETAPERRQSLELFKSKIKSRLVDFWSSKDELHAKVSIALMKSMQTTPRVGWVRSDTVSNSPELVKELTRLSQENAGLREQVKELEQQDISRKAEETQSEKTFEILRKNKAKIYIFENGATDWSEPKDGTLLGIFQAIAPNLMVENTPEKIGGDIALYYGVVNVRAYAPVPTNHVSHWLADLSALNLIKPSDKKHPVSDKNDYWSLSFEGENLIRELRRIQLEKGLIDQESPENTGEKES</sequence>
<dbReference type="AlphaFoldDB" id="A0A2T3N6F9"/>
<name>A0A2T3N6F9_9GAMM</name>
<evidence type="ECO:0000313" key="3">
    <source>
        <dbReference type="Proteomes" id="UP000241346"/>
    </source>
</evidence>
<evidence type="ECO:0000313" key="2">
    <source>
        <dbReference type="EMBL" id="PSW08295.1"/>
    </source>
</evidence>
<organism evidence="2 3">
    <name type="scientific">Photobacterium rosenbergii</name>
    <dbReference type="NCBI Taxonomy" id="294936"/>
    <lineage>
        <taxon>Bacteria</taxon>
        <taxon>Pseudomonadati</taxon>
        <taxon>Pseudomonadota</taxon>
        <taxon>Gammaproteobacteria</taxon>
        <taxon>Vibrionales</taxon>
        <taxon>Vibrionaceae</taxon>
        <taxon>Photobacterium</taxon>
    </lineage>
</organism>
<comment type="caution">
    <text evidence="2">The sequence shown here is derived from an EMBL/GenBank/DDBJ whole genome shotgun (WGS) entry which is preliminary data.</text>
</comment>